<dbReference type="RefSeq" id="WP_229779778.1">
    <property type="nucleotide sequence ID" value="NZ_BMPZ01000003.1"/>
</dbReference>
<reference evidence="2" key="1">
    <citation type="journal article" date="2014" name="Int. J. Syst. Evol. Microbiol.">
        <title>Complete genome sequence of Corynebacterium casei LMG S-19264T (=DSM 44701T), isolated from a smear-ripened cheese.</title>
        <authorList>
            <consortium name="US DOE Joint Genome Institute (JGI-PGF)"/>
            <person name="Walter F."/>
            <person name="Albersmeier A."/>
            <person name="Kalinowski J."/>
            <person name="Ruckert C."/>
        </authorList>
    </citation>
    <scope>NUCLEOTIDE SEQUENCE</scope>
    <source>
        <strain evidence="2">JCM 30804</strain>
    </source>
</reference>
<feature type="chain" id="PRO_5037356768" description="Porin" evidence="1">
    <location>
        <begin position="25"/>
        <end position="390"/>
    </location>
</feature>
<keyword evidence="3" id="KW-1185">Reference proteome</keyword>
<gene>
    <name evidence="2" type="ORF">GCM10009332_14580</name>
</gene>
<dbReference type="InterPro" id="IPR023614">
    <property type="entry name" value="Porin_dom_sf"/>
</dbReference>
<dbReference type="EMBL" id="BMPZ01000003">
    <property type="protein sequence ID" value="GGI78285.1"/>
    <property type="molecule type" value="Genomic_DNA"/>
</dbReference>
<comment type="caution">
    <text evidence="2">The sequence shown here is derived from an EMBL/GenBank/DDBJ whole genome shotgun (WGS) entry which is preliminary data.</text>
</comment>
<evidence type="ECO:0000313" key="2">
    <source>
        <dbReference type="EMBL" id="GGI78285.1"/>
    </source>
</evidence>
<evidence type="ECO:0000313" key="3">
    <source>
        <dbReference type="Proteomes" id="UP000613743"/>
    </source>
</evidence>
<evidence type="ECO:0000256" key="1">
    <source>
        <dbReference type="SAM" id="SignalP"/>
    </source>
</evidence>
<evidence type="ECO:0008006" key="4">
    <source>
        <dbReference type="Google" id="ProtNLM"/>
    </source>
</evidence>
<dbReference type="Proteomes" id="UP000613743">
    <property type="component" value="Unassembled WGS sequence"/>
</dbReference>
<feature type="signal peptide" evidence="1">
    <location>
        <begin position="1"/>
        <end position="24"/>
    </location>
</feature>
<protein>
    <recommendedName>
        <fullName evidence="4">Porin</fullName>
    </recommendedName>
</protein>
<dbReference type="SUPFAM" id="SSF56935">
    <property type="entry name" value="Porins"/>
    <property type="match status" value="1"/>
</dbReference>
<name>A0A917JRM0_9GAMM</name>
<dbReference type="AlphaFoldDB" id="A0A917JRM0"/>
<organism evidence="2 3">
    <name type="scientific">Shewanella gelidii</name>
    <dbReference type="NCBI Taxonomy" id="1642821"/>
    <lineage>
        <taxon>Bacteria</taxon>
        <taxon>Pseudomonadati</taxon>
        <taxon>Pseudomonadota</taxon>
        <taxon>Gammaproteobacteria</taxon>
        <taxon>Alteromonadales</taxon>
        <taxon>Shewanellaceae</taxon>
        <taxon>Shewanella</taxon>
    </lineage>
</organism>
<keyword evidence="1" id="KW-0732">Signal</keyword>
<sequence length="390" mass="44730">MFGSSKKYLHGAVLIWFVSPAVNASEWQFNGFISQGYATAEDSQFVVGKSGDTANITEASITSSWKINDNYRMAGALNFRQWGELAEADVDFDYLFAEYTRNVNSSLYGARLGRFKNEFGFYSSTRDVPFTRPSIMLPQSIYADYFRDTQLHIDGIDLFGSHALNSGVIHWHTSYGQITVTDDLLRNVNGSVDSGEYDSQEFYALDIDYQMDNARLGVSYYRAGVDFSPIAPALYSEGDIVQHTWVFSGQYRYEMFELTTEYLTSDRAINQIIYPELLGEVESRSSGFYADIRAYLPYQLEAFVRYDQHYDDIDDKNGANLELTTGDPRYYAYTYDWTVGLRWFPDSNWMVAAEYHDVKGASWVTPLLVRDPTSQAKRWSLFALQLSYRF</sequence>
<accession>A0A917JRM0</accession>
<proteinExistence type="predicted"/>
<dbReference type="Gene3D" id="2.40.160.10">
    <property type="entry name" value="Porin"/>
    <property type="match status" value="1"/>
</dbReference>
<reference evidence="2" key="2">
    <citation type="submission" date="2020-09" db="EMBL/GenBank/DDBJ databases">
        <authorList>
            <person name="Sun Q."/>
            <person name="Ohkuma M."/>
        </authorList>
    </citation>
    <scope>NUCLEOTIDE SEQUENCE</scope>
    <source>
        <strain evidence="2">JCM 30804</strain>
    </source>
</reference>